<dbReference type="AlphaFoldDB" id="A0AAQ3N2Q6"/>
<proteinExistence type="predicted"/>
<dbReference type="Proteomes" id="UP001374535">
    <property type="component" value="Chromosome 7"/>
</dbReference>
<evidence type="ECO:0000313" key="2">
    <source>
        <dbReference type="Proteomes" id="UP001374535"/>
    </source>
</evidence>
<keyword evidence="2" id="KW-1185">Reference proteome</keyword>
<name>A0AAQ3N2Q6_VIGMU</name>
<protein>
    <submittedName>
        <fullName evidence="1">Uncharacterized protein</fullName>
    </submittedName>
</protein>
<organism evidence="1 2">
    <name type="scientific">Vigna mungo</name>
    <name type="common">Black gram</name>
    <name type="synonym">Phaseolus mungo</name>
    <dbReference type="NCBI Taxonomy" id="3915"/>
    <lineage>
        <taxon>Eukaryota</taxon>
        <taxon>Viridiplantae</taxon>
        <taxon>Streptophyta</taxon>
        <taxon>Embryophyta</taxon>
        <taxon>Tracheophyta</taxon>
        <taxon>Spermatophyta</taxon>
        <taxon>Magnoliopsida</taxon>
        <taxon>eudicotyledons</taxon>
        <taxon>Gunneridae</taxon>
        <taxon>Pentapetalae</taxon>
        <taxon>rosids</taxon>
        <taxon>fabids</taxon>
        <taxon>Fabales</taxon>
        <taxon>Fabaceae</taxon>
        <taxon>Papilionoideae</taxon>
        <taxon>50 kb inversion clade</taxon>
        <taxon>NPAAA clade</taxon>
        <taxon>indigoferoid/millettioid clade</taxon>
        <taxon>Phaseoleae</taxon>
        <taxon>Vigna</taxon>
    </lineage>
</organism>
<evidence type="ECO:0000313" key="1">
    <source>
        <dbReference type="EMBL" id="WVZ01754.1"/>
    </source>
</evidence>
<accession>A0AAQ3N2Q6</accession>
<gene>
    <name evidence="1" type="ORF">V8G54_022560</name>
</gene>
<sequence>MDKFSREVSNSICPTIATNDAAMSCPSSFPQSSRRNSSALTIKCSSCSQWITLRVFKATNFGRYPFSFGQFSMEKSCRRGKAPVTAWQSHFSHCLILEKYNV</sequence>
<reference evidence="1 2" key="1">
    <citation type="journal article" date="2023" name="Life. Sci Alliance">
        <title>Evolutionary insights into 3D genome organization and epigenetic landscape of Vigna mungo.</title>
        <authorList>
            <person name="Junaid A."/>
            <person name="Singh B."/>
            <person name="Bhatia S."/>
        </authorList>
    </citation>
    <scope>NUCLEOTIDE SEQUENCE [LARGE SCALE GENOMIC DNA]</scope>
    <source>
        <strain evidence="1">Urdbean</strain>
    </source>
</reference>
<dbReference type="EMBL" id="CP144694">
    <property type="protein sequence ID" value="WVZ01754.1"/>
    <property type="molecule type" value="Genomic_DNA"/>
</dbReference>